<accession>A0ABV0Z6W8</accession>
<feature type="compositionally biased region" description="Low complexity" evidence="9">
    <location>
        <begin position="367"/>
        <end position="376"/>
    </location>
</feature>
<feature type="compositionally biased region" description="Basic residues" evidence="9">
    <location>
        <begin position="2512"/>
        <end position="2523"/>
    </location>
</feature>
<feature type="compositionally biased region" description="Polar residues" evidence="9">
    <location>
        <begin position="347"/>
        <end position="357"/>
    </location>
</feature>
<dbReference type="Gene3D" id="1.25.10.10">
    <property type="entry name" value="Leucine-rich Repeat Variant"/>
    <property type="match status" value="2"/>
</dbReference>
<feature type="region of interest" description="Disordered" evidence="9">
    <location>
        <begin position="508"/>
        <end position="1012"/>
    </location>
</feature>
<feature type="compositionally biased region" description="Low complexity" evidence="9">
    <location>
        <begin position="2541"/>
        <end position="2550"/>
    </location>
</feature>
<dbReference type="Pfam" id="PF12765">
    <property type="entry name" value="Cohesin_HEAT"/>
    <property type="match status" value="1"/>
</dbReference>
<feature type="compositionally biased region" description="Basic and acidic residues" evidence="9">
    <location>
        <begin position="2745"/>
        <end position="2756"/>
    </location>
</feature>
<evidence type="ECO:0000256" key="3">
    <source>
        <dbReference type="ARBA" id="ARBA00022448"/>
    </source>
</evidence>
<dbReference type="Pfam" id="PF03177">
    <property type="entry name" value="Nucleoporin_C"/>
    <property type="match status" value="1"/>
</dbReference>
<keyword evidence="4 8" id="KW-0677">Repeat</keyword>
<keyword evidence="5" id="KW-0906">Nuclear pore complex</keyword>
<evidence type="ECO:0000256" key="7">
    <source>
        <dbReference type="ARBA" id="ARBA00023306"/>
    </source>
</evidence>
<keyword evidence="5" id="KW-0509">mRNA transport</keyword>
<feature type="compositionally biased region" description="Basic and acidic residues" evidence="9">
    <location>
        <begin position="408"/>
        <end position="422"/>
    </location>
</feature>
<feature type="compositionally biased region" description="Polar residues" evidence="9">
    <location>
        <begin position="965"/>
        <end position="988"/>
    </location>
</feature>
<evidence type="ECO:0000313" key="13">
    <source>
        <dbReference type="EMBL" id="MEQ2301796.1"/>
    </source>
</evidence>
<feature type="compositionally biased region" description="Acidic residues" evidence="9">
    <location>
        <begin position="2528"/>
        <end position="2538"/>
    </location>
</feature>
<protein>
    <recommendedName>
        <fullName evidence="8">Nipped-B protein</fullName>
    </recommendedName>
</protein>
<feature type="compositionally biased region" description="Basic residues" evidence="9">
    <location>
        <begin position="1103"/>
        <end position="1115"/>
    </location>
</feature>
<feature type="region of interest" description="Disordered" evidence="9">
    <location>
        <begin position="1080"/>
        <end position="1221"/>
    </location>
</feature>
<dbReference type="InterPro" id="IPR026003">
    <property type="entry name" value="Cohesin_HEAT"/>
</dbReference>
<feature type="compositionally biased region" description="Basic and acidic residues" evidence="9">
    <location>
        <begin position="537"/>
        <end position="588"/>
    </location>
</feature>
<proteinExistence type="inferred from homology"/>
<keyword evidence="7 8" id="KW-0131">Cell cycle</keyword>
<feature type="domain" description="Nucleoporin Nup133/Nup155-like N-terminal" evidence="11">
    <location>
        <begin position="2953"/>
        <end position="3386"/>
    </location>
</feature>
<gene>
    <name evidence="13" type="ORF">AMECASPLE_000024</name>
</gene>
<dbReference type="Gene3D" id="1.20.58.1780">
    <property type="match status" value="1"/>
</dbReference>
<feature type="compositionally biased region" description="Acidic residues" evidence="9">
    <location>
        <begin position="2727"/>
        <end position="2737"/>
    </location>
</feature>
<dbReference type="InterPro" id="IPR042533">
    <property type="entry name" value="Nucleoporin_Nup155_C_1"/>
</dbReference>
<sequence length="4244" mass="481087">MPHVPITTLAGIGSLTDLLNQLPLPSPLPATTAKSLLYNGRISDEVSSLLVCRDENLVTQLAHSLNQVSTEHIELKDNLGNDEPEGDMPILLQTLLSRNPRIFRDKSVLQQPLIQQYKISQNQVHGSPASNYQQSPSGCFTSPQCGSATQFVPQHNTPIPSPYTPQSPADYIQYNPPSYSHQTQQVVSAVRTTLDNKVSEELSSNSSNHNTKPGLDEDYMNVSQRLGNEDNDSSIKAAVFSVCEESAKKPRPPLIMQSPPLDVPQGPAPDLLLTTPDRKKKQRERSKEENENMDKNVFYDIVSSPSKDSARLTLKLSRVKIPDMGHSEELLPTSPMDSVHETDVLNNDIQSSSSPQDFSHKTEVEEQANSQQAAAQPNTRETGVISGLVFDDSEIEALAEIERIESANDRERCSKEVQDKDKPLKKRKQDTYPQEPGVETSEGPSAHGGSNVNKPTPRKSSAASNGASRPALMVSIDLKQAGRVIGQPVVVLEQQLLCEDHLRRLKTNADTENRPGIIKKLPDTLQTPGSDGQTESNKQKQENQRESKRNRDSKPDSDKGHSEDRRVEATRLKHDRHSDLRHKEEKNNSSHRSQVSRPEMPKSTSKVDCNSRHEEHKGRNKEKDRDKQRDKDGDKEKLRDKEKSREGDRNEDKDNDRVKDKLRDKVRDRDKNRERDKSIEVGKDEDKDQDRDKSKLRGRDKCRDGEKSKEREKTREEDKSRERDKDEDKDQERLKGKLENRDKEGEKVRETDKSIDVDKNEDKDVERVKDKVRDKDKVKDREKKPERDKFRERDKDEDKDQERVKGKLKDKVRDREKPRGKDKSIDVTKDGDKDVDRVKDKVRDRDKIRDRERPRGEDKSRERDKDQEKDMDKKRDKNENVDMDIEQDKDGKRDKYRVKGRDRDRNRDREKDRDKNKKHKMPSEGDGNRNSLEDQTKVESPKLKQDEGRKTAGHNERQRTSSSSLQTTPNKDQRTSGDGSVSQPANKRQASEIKKSEFPPFLLGGNSGSLKNFVIPKLKRDGKGGTDKDLRLKSKLIEGWSEPLVRLQRVSLVENLNKRTKPIVVVKRLSIEDVKRLIKETKNAHSSRSRHWPSFDKSDRERANKRRHSMISKRSKYADVDSNDSDETEDEDDELDSKDESPRKRKKKDHDKAWKCEKKRGSRDHQRSGGFHNSRRGSSGRHRDLSSDDDSDEDSPSPSLNDVARKLKKQKSKMAYDSKMTTEEKMDSSAYKRFVTNVDNILESLEDVDLTATEDDEIPQELLLGKQQLNELGSDSTKIKAMGVFNKFSTSKLVKILNTLEKNIQDSVTLSTLMSHDNDSMVEERLWRDLIMERVTKSADACLTALNIMTSPHMPKAVYIEDVIERVLQFTKFHLQNTLYPQYDRSYRVERHGGASHTSKSKRSKSSAHKQKVVVVLYNKVCDIITVISELLEIQLLTDTTILQVSSLGITPFFVENVSELQLCAISVVTAVFSRYEKHRQLILEEIFTSLARLPTSKRGLRNFRLNTSDSDGPPLYIQMVSALVLQLIQCVVNLPSEKDSEEEPKKKVDKDVLITNSYEIAMRTAQNFLSVFLKKCGSKQGEDDYRPLFENFVHDLLSAVNKPEWPAAELLLSLLGRLLVHQFSNKQTEMALRVASLDYLGTVASSLRKDSLSCKMDQRTIDRILKETPGSDEIQQLQKALLDFLDENIDADPALLFARNFYIAQWFRDTTVEVEKAMKSQTENDDDPKYRRHSRDTDTTGEIVQTVEARKKFLRKIIKTTASKFTSLKTSSGTVDYEDSCLIVRYLASMRPFAQSFDIYLSQILRVLGESAIAVRTKAMKCLSEVVAVDPSILGRVDMQRGVHCRLMDSSTSVREAAVELLGRFVLSRPELIEQYYDMLIERILDTGISVRKRVIKILRDICLELPDFHKITEMCVRMIRRVNDEEGIKKLVNETFQKLWFSPTPSHDEEAMNRKILNITDVVLACKDSGYDWFEQLLQNLLKSEEDASYKPTKKACVQLVDNLVEHILKYEESIADCEDKGINSSRVVACITTLYLVTKIRPSLMVKHAMAMQPYLNTKCSTQNDFMVICNVAKILELVVPLVENPSESFLNTIEGDLMKLIIKHGMMVVQHCVSCLGAIVNKVTHNYKFVWACFNRFYGALAKLKTQHQEDASSSTLAANKPTLLRSLFTVGALCRHFDFDQEEFKGANKIIIKDKVLELLLYFTTHEDEEVQIKAIIGLGFQFIMHPELMFVQDVKVLYISLLSDESGAVNLKIHVLKNLQTYLQEEDSRMQEADREWKKQAKQEDLKEMGDISSGMSSSIMQIYLKQVLESFFHSQSTVRHFALNVITLTLSQGLIHPVQCVPYLIAMGTDPEPTMKNKADQQLVEIDKKYSGFIHMKAVAGLKMSYQVQQAINGGKRAVIRGFRHDDADSALCSHLYTMVRGNRQHRRAFLISLLNLFDDSSKTEVNMLLFIADNLACFPYQTQEEPLFIMHHIDITLSVSGSNLLQSFKESLRKEPVRHENKVKTKKRKKKHSRRRENSSDEEEEDEDEEKSSSTSTSNSSSSDEEEEVRKRKKPGGCDSDSDLDDEDAVIDRLPENAAPLLEFASASQGVLLLLVLKQHLKNLYGFSDSKIQKYSPTESAKVYDKAVNRKSKVHFNPRQTLEFLKSNVANRDLSYEHKRNIVKQFLDFKVLMEHLDREEEDEDGGEANANARNKAINSLLKGPKPQNHNHSNHTAPVETDDEESEDEDPPVRKPRKDVDSADDTGQRNEVEVMDIVAICRPKYKDRPQIAQIVQKTRSGYSIHWMTGSYSGPWTVAKKRDGRKKVPWVDNIKESDIIYKKISLTSGQKLTNKVAQTLRALTIHTTKRFNQQSQNHLEHLQPGKSAVVFPAMPSAAGASSPAAALAEALDNSARLIDRHLQDDRYFPDLSELLSVPSHNMPSLSGVSDMDYPLQGPGLLSVPNLPELSAVRRVPLPPELVEQFSHMQFNCMMGVFPEICRAWLTIDNDIFMWNYEDGGDVAYFDGLIETILAVGLVKPKQGILQPHIHYLLVLATSVDVVILGLSFPKSQAGVNDSMSGGMQLLPDPLFSIPTDNTYILSITSTDLGRIFMAGKDGCLYEIAYQAEAGWLSQRCRKINHSKSSLSFLIPSVLQFSFSEDDPIVQIAIDNSRNTLFTRSEKDVLQVYDLGADGQGMSRVATMSQSSIVAAAGNIARTIDRSVFRPIVQISVIDRSESSDCHLLAVTHAGVRLYFTTTPFAPQHQKHVAVRPSLLALVHVRLPPGFSASSTLQKPSKVHKALHSKGVLLMAASETEDSDILWCINHDSFPFKKPLMETQMMSNVDGHSWALCAINDERPPKIFTPLNKEQIPITDSPVVVQQHNIPAQKFVLLSAKGSHIFQKLRPVDQLRHLLVSCAGGESEEVERFFKLHREEQACATALILACSSAASDREVSQWATRAFFRYGGEAQMRFPAAMATPSTVGPVMSSPAPGVVPPAFGTPFAPMQSGSAPITPMSAGPEVIFSGKHNGICIYFARILGNLWDGSLAFEKTISKGNQTFSILESTVDSFQLESVLLQLRGLQEFLDKNSQLSPSSLGAASYSSPANLQQRLLGFMRPDGASSQQVQQELQRKYHTQVYEKASLQGIQQLVYCSYQTLALWKLLCDHHFSLIMSELPKEFQEQMKGASFKDVVTRGKELSGALITGLINVYIKDNASVDAISNHLRDLCPLLYSSDDSVCSKANELLQSSKQIQNKVEKERTLRESLQLYQQISQQTDLPLVCSQYRQVRFYEGVLELCLTAADKKDPQRLGPHFYKNGEPEEDKVGQLAFQERLSCYKCITDTMQELVNQSKAAPQSPSVPKQPGPPVMTSDPNMLSNEEATAHCEQMLGLAQRSQDELFHIALYNWLIQADLTDKLLEVNSPYLEEHLMHMIKQDQSKVHNMDLLWRYYEKNRSFGKAAHVLARLADMHSTEISLKQRLEYIARAILSAKSSSCISAQASDGEFLHELEEKMELVRIQVQIQETLIRQYSHHPSVKNAISQLDSELMDITKLYGEFADHFKLSECKLAIIHCAGHSDPILVHSLWQEILENELGDSVAMSPADRMRSLNLKLVSLGKIYAGTPRYFPLEFLVKFLEQEVCRLNWDVGFVTSTMLEIGMQLPRLLEVYDQLFKSRDPCWLRLRRPLHLVECIHVLLSGYVEDPSRVPTYDRRRFTNVCLDNICGYLVELQSLSPNSALQHTIGNFKSLQAKLEKLH</sequence>
<dbReference type="Pfam" id="PF08801">
    <property type="entry name" value="Nucleoporin_N"/>
    <property type="match status" value="1"/>
</dbReference>
<evidence type="ECO:0000259" key="11">
    <source>
        <dbReference type="Pfam" id="PF08801"/>
    </source>
</evidence>
<keyword evidence="14" id="KW-1185">Reference proteome</keyword>
<dbReference type="Gene3D" id="1.20.120.1880">
    <property type="entry name" value="Nucleoporin, helical C-terminal domain"/>
    <property type="match status" value="1"/>
</dbReference>
<dbReference type="InterPro" id="IPR042538">
    <property type="entry name" value="Nucleoporin_Nup155_C_3"/>
</dbReference>
<comment type="similarity">
    <text evidence="2 8">Belongs to the SCC2/Nipped-B family.</text>
</comment>
<dbReference type="InterPro" id="IPR016024">
    <property type="entry name" value="ARM-type_fold"/>
</dbReference>
<name>A0ABV0Z6W8_9TELE</name>
<dbReference type="Pfam" id="PF12830">
    <property type="entry name" value="Nipped-B_C"/>
    <property type="match status" value="1"/>
</dbReference>
<dbReference type="SUPFAM" id="SSF48371">
    <property type="entry name" value="ARM repeat"/>
    <property type="match status" value="2"/>
</dbReference>
<dbReference type="PANTHER" id="PTHR21704:SF18">
    <property type="entry name" value="NIPPED-B-LIKE PROTEIN"/>
    <property type="match status" value="1"/>
</dbReference>
<keyword evidence="3" id="KW-0813">Transport</keyword>
<feature type="region of interest" description="Disordered" evidence="9">
    <location>
        <begin position="250"/>
        <end position="293"/>
    </location>
</feature>
<feature type="compositionally biased region" description="Polar residues" evidence="9">
    <location>
        <begin position="590"/>
        <end position="608"/>
    </location>
</feature>
<feature type="compositionally biased region" description="Polar residues" evidence="9">
    <location>
        <begin position="448"/>
        <end position="467"/>
    </location>
</feature>
<dbReference type="InterPro" id="IPR007187">
    <property type="entry name" value="Nucleoporin_Nup133/Nup155_C"/>
</dbReference>
<feature type="compositionally biased region" description="Acidic residues" evidence="9">
    <location>
        <begin position="1121"/>
        <end position="1137"/>
    </location>
</feature>
<dbReference type="CDD" id="cd23958">
    <property type="entry name" value="SCC2"/>
    <property type="match status" value="1"/>
</dbReference>
<feature type="domain" description="Sister chromatid cohesion C-terminal" evidence="12">
    <location>
        <begin position="2303"/>
        <end position="2483"/>
    </location>
</feature>
<evidence type="ECO:0000313" key="14">
    <source>
        <dbReference type="Proteomes" id="UP001469553"/>
    </source>
</evidence>
<dbReference type="InterPro" id="IPR014908">
    <property type="entry name" value="Nucleoporin_Nup133/Nup155_N"/>
</dbReference>
<evidence type="ECO:0000256" key="1">
    <source>
        <dbReference type="ARBA" id="ARBA00004567"/>
    </source>
</evidence>
<dbReference type="PANTHER" id="PTHR21704">
    <property type="entry name" value="NIPPED-B-LIKE PROTEIN DELANGIN SCC2-RELATED"/>
    <property type="match status" value="1"/>
</dbReference>
<feature type="compositionally biased region" description="Polar residues" evidence="9">
    <location>
        <begin position="524"/>
        <end position="536"/>
    </location>
</feature>
<feature type="region of interest" description="Disordered" evidence="9">
    <location>
        <begin position="150"/>
        <end position="180"/>
    </location>
</feature>
<evidence type="ECO:0000256" key="8">
    <source>
        <dbReference type="RuleBase" id="RU364107"/>
    </source>
</evidence>
<evidence type="ECO:0000256" key="2">
    <source>
        <dbReference type="ARBA" id="ARBA00009252"/>
    </source>
</evidence>
<feature type="compositionally biased region" description="Basic and acidic residues" evidence="9">
    <location>
        <begin position="609"/>
        <end position="959"/>
    </location>
</feature>
<evidence type="ECO:0000259" key="10">
    <source>
        <dbReference type="Pfam" id="PF03177"/>
    </source>
</evidence>
<feature type="region of interest" description="Disordered" evidence="9">
    <location>
        <begin position="2708"/>
        <end position="2756"/>
    </location>
</feature>
<feature type="region of interest" description="Disordered" evidence="9">
    <location>
        <begin position="197"/>
        <end position="218"/>
    </location>
</feature>
<feature type="compositionally biased region" description="Polar residues" evidence="9">
    <location>
        <begin position="3838"/>
        <end position="3848"/>
    </location>
</feature>
<organism evidence="13 14">
    <name type="scientific">Ameca splendens</name>
    <dbReference type="NCBI Taxonomy" id="208324"/>
    <lineage>
        <taxon>Eukaryota</taxon>
        <taxon>Metazoa</taxon>
        <taxon>Chordata</taxon>
        <taxon>Craniata</taxon>
        <taxon>Vertebrata</taxon>
        <taxon>Euteleostomi</taxon>
        <taxon>Actinopterygii</taxon>
        <taxon>Neopterygii</taxon>
        <taxon>Teleostei</taxon>
        <taxon>Neoteleostei</taxon>
        <taxon>Acanthomorphata</taxon>
        <taxon>Ovalentaria</taxon>
        <taxon>Atherinomorphae</taxon>
        <taxon>Cyprinodontiformes</taxon>
        <taxon>Goodeidae</taxon>
        <taxon>Ameca</taxon>
    </lineage>
</organism>
<feature type="compositionally biased region" description="Basic and acidic residues" evidence="9">
    <location>
        <begin position="1093"/>
        <end position="1102"/>
    </location>
</feature>
<dbReference type="InterPro" id="IPR024986">
    <property type="entry name" value="Nipped-B_C"/>
</dbReference>
<dbReference type="Gene3D" id="1.25.40.440">
    <property type="entry name" value="Nucleoporin, helical domain, central subdomain"/>
    <property type="match status" value="1"/>
</dbReference>
<feature type="region of interest" description="Disordered" evidence="9">
    <location>
        <begin position="2500"/>
        <end position="2574"/>
    </location>
</feature>
<reference evidence="13 14" key="1">
    <citation type="submission" date="2021-06" db="EMBL/GenBank/DDBJ databases">
        <authorList>
            <person name="Palmer J.M."/>
        </authorList>
    </citation>
    <scope>NUCLEOTIDE SEQUENCE [LARGE SCALE GENOMIC DNA]</scope>
    <source>
        <strain evidence="13 14">AS_MEX2019</strain>
        <tissue evidence="13">Muscle</tissue>
    </source>
</reference>
<feature type="region of interest" description="Disordered" evidence="9">
    <location>
        <begin position="408"/>
        <end position="467"/>
    </location>
</feature>
<feature type="region of interest" description="Disordered" evidence="9">
    <location>
        <begin position="347"/>
        <end position="380"/>
    </location>
</feature>
<evidence type="ECO:0000256" key="4">
    <source>
        <dbReference type="ARBA" id="ARBA00022737"/>
    </source>
</evidence>
<feature type="region of interest" description="Disordered" evidence="9">
    <location>
        <begin position="1719"/>
        <end position="1739"/>
    </location>
</feature>
<dbReference type="EMBL" id="JAHRIP010056430">
    <property type="protein sequence ID" value="MEQ2301796.1"/>
    <property type="molecule type" value="Genomic_DNA"/>
</dbReference>
<feature type="region of interest" description="Disordered" evidence="9">
    <location>
        <begin position="3838"/>
        <end position="3861"/>
    </location>
</feature>
<keyword evidence="5" id="KW-0811">Translocation</keyword>
<dbReference type="Proteomes" id="UP001469553">
    <property type="component" value="Unassembled WGS sequence"/>
</dbReference>
<feature type="domain" description="Nucleoporin Nup133/Nup155-like C-terminal" evidence="10">
    <location>
        <begin position="3512"/>
        <end position="4220"/>
    </location>
</feature>
<evidence type="ECO:0000259" key="12">
    <source>
        <dbReference type="Pfam" id="PF12830"/>
    </source>
</evidence>
<evidence type="ECO:0000256" key="5">
    <source>
        <dbReference type="ARBA" id="ARBA00023132"/>
    </source>
</evidence>
<feature type="compositionally biased region" description="Basic and acidic residues" evidence="9">
    <location>
        <begin position="2500"/>
        <end position="2511"/>
    </location>
</feature>
<dbReference type="InterPro" id="IPR011989">
    <property type="entry name" value="ARM-like"/>
</dbReference>
<comment type="subcellular location">
    <subcellularLocation>
        <location evidence="1">Nucleus</location>
        <location evidence="1">Nuclear pore complex</location>
    </subcellularLocation>
</comment>
<dbReference type="Gene3D" id="1.25.40.450">
    <property type="entry name" value="Nucleoporin, helical domain, N-terminal subdomain"/>
    <property type="match status" value="1"/>
</dbReference>
<evidence type="ECO:0000256" key="9">
    <source>
        <dbReference type="SAM" id="MobiDB-lite"/>
    </source>
</evidence>
<comment type="caution">
    <text evidence="13">The sequence shown here is derived from an EMBL/GenBank/DDBJ whole genome shotgun (WGS) entry which is preliminary data.</text>
</comment>
<dbReference type="InterPro" id="IPR033031">
    <property type="entry name" value="Scc2/Nipped-B"/>
</dbReference>
<dbReference type="InterPro" id="IPR042537">
    <property type="entry name" value="Nucleoporin_Nup155_C_2"/>
</dbReference>
<keyword evidence="5" id="KW-0653">Protein transport</keyword>
<evidence type="ECO:0000256" key="6">
    <source>
        <dbReference type="ARBA" id="ARBA00023242"/>
    </source>
</evidence>
<keyword evidence="6 8" id="KW-0539">Nucleus</keyword>